<feature type="region of interest" description="Disordered" evidence="2">
    <location>
        <begin position="175"/>
        <end position="204"/>
    </location>
</feature>
<feature type="compositionally biased region" description="Basic and acidic residues" evidence="2">
    <location>
        <begin position="1041"/>
        <end position="1051"/>
    </location>
</feature>
<feature type="region of interest" description="Disordered" evidence="2">
    <location>
        <begin position="220"/>
        <end position="262"/>
    </location>
</feature>
<keyword evidence="6" id="KW-1185">Reference proteome</keyword>
<dbReference type="AlphaFoldDB" id="A0AAD3DWD7"/>
<keyword evidence="3" id="KW-0472">Membrane</keyword>
<evidence type="ECO:0000256" key="3">
    <source>
        <dbReference type="SAM" id="Phobius"/>
    </source>
</evidence>
<feature type="chain" id="PRO_5042295801" evidence="4">
    <location>
        <begin position="33"/>
        <end position="1084"/>
    </location>
</feature>
<feature type="compositionally biased region" description="Low complexity" evidence="2">
    <location>
        <begin position="750"/>
        <end position="778"/>
    </location>
</feature>
<protein>
    <submittedName>
        <fullName evidence="5">Uncharacterized protein</fullName>
    </submittedName>
</protein>
<feature type="coiled-coil region" evidence="1">
    <location>
        <begin position="714"/>
        <end position="741"/>
    </location>
</feature>
<feature type="region of interest" description="Disordered" evidence="2">
    <location>
        <begin position="795"/>
        <end position="814"/>
    </location>
</feature>
<gene>
    <name evidence="5" type="ORF">Agub_g10054</name>
</gene>
<feature type="region of interest" description="Disordered" evidence="2">
    <location>
        <begin position="833"/>
        <end position="852"/>
    </location>
</feature>
<feature type="compositionally biased region" description="Low complexity" evidence="2">
    <location>
        <begin position="176"/>
        <end position="204"/>
    </location>
</feature>
<evidence type="ECO:0000256" key="2">
    <source>
        <dbReference type="SAM" id="MobiDB-lite"/>
    </source>
</evidence>
<feature type="region of interest" description="Disordered" evidence="2">
    <location>
        <begin position="412"/>
        <end position="457"/>
    </location>
</feature>
<feature type="region of interest" description="Disordered" evidence="2">
    <location>
        <begin position="874"/>
        <end position="894"/>
    </location>
</feature>
<evidence type="ECO:0000313" key="6">
    <source>
        <dbReference type="Proteomes" id="UP001054857"/>
    </source>
</evidence>
<feature type="compositionally biased region" description="Low complexity" evidence="2">
    <location>
        <begin position="630"/>
        <end position="639"/>
    </location>
</feature>
<evidence type="ECO:0000256" key="1">
    <source>
        <dbReference type="SAM" id="Coils"/>
    </source>
</evidence>
<feature type="region of interest" description="Disordered" evidence="2">
    <location>
        <begin position="627"/>
        <end position="659"/>
    </location>
</feature>
<feature type="compositionally biased region" description="Low complexity" evidence="2">
    <location>
        <begin position="1052"/>
        <end position="1061"/>
    </location>
</feature>
<feature type="compositionally biased region" description="Low complexity" evidence="2">
    <location>
        <begin position="876"/>
        <end position="889"/>
    </location>
</feature>
<dbReference type="EMBL" id="BMAR01000023">
    <property type="protein sequence ID" value="GFR48279.1"/>
    <property type="molecule type" value="Genomic_DNA"/>
</dbReference>
<feature type="signal peptide" evidence="4">
    <location>
        <begin position="1"/>
        <end position="32"/>
    </location>
</feature>
<sequence>MDTASQRPSCHYHRTKAFIVYLLVLLLWTTHARPARTQQQRIVSDHAGLLAAFRDFNVTHIRVAGGFVVRNSNASYGGPLLLERNVLVEGAIKGSWDAYPRLDFTFASYAQCQLGPGVVLTFRRLTLVNLLSIAQLSPRTFFAPSAASSSLVWEDVVHRRTTCPPLDVIRQQWAHAAGPPGSAAGGSLESQRPQLRRPQQSQQSQQRLVWLSEGAVLCGSSGGSDSDSSSGGSNVGGSTESHGSSGSDSGGNRGHQEGQLLRRQQSCCSPVLRGLDVTVDLPTGGRTHWNNTLLVCDGFLPPQHEEPTDEECRAVVARRQLRELQRSPSPPQQHQLQQHKQRMLLALAQGGGTHAAAGLRRAATGMLHGPGVSYIAGAVLLLSLLASSLVLMLVVMVVLPSTVCVFFGRQKGQPGSTARTAGARAARRAGEGGAETTANVRGHTTELQPSGSGPPSVPVVDPCKTALQVVMVAGAAGADASGTGAGRAAVRTQTSATECIADTAPSDAAAPSITSSPAPASIAMDTVTTADATTVDATTVSTCAACSSWETAAATTSCAAAARVITTPATAVTAAAGFQVANATVSGDSSITASRNAAVEDSCGGCYRPQPDASKGGAALAAPYQPKVWQQQEGQQQEGARPVSTPCAATADARDRAGDPSCGCTLPLLLLPSILRRQASKTTHGASNTGQATVTIVTDGDAGSTIGGSLNANSAAVEQRLVQARGELQQEQEQQQQLQLHHRQPARQLCAPAPLPPQQQQQQQSPRQSQHLQQQPQHLQPPLPPQWQSHPLTQQSLLSQDQPQPTSQTTMLTTSVGSLGSAFIALLRAMGSRRGTNTSEREQSNCGTGDVECDRPTAGTSTVMARGSRVCCEDASTTPQSTSTPAATPSTPPMTVPMTQTVPPGIPASPATCEASAQGEPAAREAPTTTAMVPIHRRVLRNNTGLAAWKAASGRTAERETTGVDGLRSAGGLRSGPNPHGHAGGGMRMASSRFPTRALSSGPDPGCSDRPSLSEIQRELERLEERLMQRDPRFARQHRLLQEQRKERRSLQQDQEQQQQEGGHASTLQQLEAALEAGYFIKER</sequence>
<feature type="compositionally biased region" description="Low complexity" evidence="2">
    <location>
        <begin position="223"/>
        <end position="247"/>
    </location>
</feature>
<keyword evidence="1" id="KW-0175">Coiled coil</keyword>
<dbReference type="Proteomes" id="UP001054857">
    <property type="component" value="Unassembled WGS sequence"/>
</dbReference>
<keyword evidence="3" id="KW-1133">Transmembrane helix</keyword>
<name>A0AAD3DWD7_9CHLO</name>
<organism evidence="5 6">
    <name type="scientific">Astrephomene gubernaculifera</name>
    <dbReference type="NCBI Taxonomy" id="47775"/>
    <lineage>
        <taxon>Eukaryota</taxon>
        <taxon>Viridiplantae</taxon>
        <taxon>Chlorophyta</taxon>
        <taxon>core chlorophytes</taxon>
        <taxon>Chlorophyceae</taxon>
        <taxon>CS clade</taxon>
        <taxon>Chlamydomonadales</taxon>
        <taxon>Astrephomenaceae</taxon>
        <taxon>Astrephomene</taxon>
    </lineage>
</organism>
<evidence type="ECO:0000256" key="4">
    <source>
        <dbReference type="SAM" id="SignalP"/>
    </source>
</evidence>
<feature type="compositionally biased region" description="Low complexity" evidence="2">
    <location>
        <begin position="795"/>
        <end position="810"/>
    </location>
</feature>
<feature type="region of interest" description="Disordered" evidence="2">
    <location>
        <begin position="951"/>
        <end position="1012"/>
    </location>
</feature>
<comment type="caution">
    <text evidence="5">The sequence shown here is derived from an EMBL/GenBank/DDBJ whole genome shotgun (WGS) entry which is preliminary data.</text>
</comment>
<feature type="region of interest" description="Disordered" evidence="2">
    <location>
        <begin position="1041"/>
        <end position="1069"/>
    </location>
</feature>
<keyword evidence="3" id="KW-0812">Transmembrane</keyword>
<feature type="transmembrane region" description="Helical" evidence="3">
    <location>
        <begin position="374"/>
        <end position="407"/>
    </location>
</feature>
<reference evidence="5 6" key="1">
    <citation type="journal article" date="2021" name="Sci. Rep.">
        <title>Genome sequencing of the multicellular alga Astrephomene provides insights into convergent evolution of germ-soma differentiation.</title>
        <authorList>
            <person name="Yamashita S."/>
            <person name="Yamamoto K."/>
            <person name="Matsuzaki R."/>
            <person name="Suzuki S."/>
            <person name="Yamaguchi H."/>
            <person name="Hirooka S."/>
            <person name="Minakuchi Y."/>
            <person name="Miyagishima S."/>
            <person name="Kawachi M."/>
            <person name="Toyoda A."/>
            <person name="Nozaki H."/>
        </authorList>
    </citation>
    <scope>NUCLEOTIDE SEQUENCE [LARGE SCALE GENOMIC DNA]</scope>
    <source>
        <strain evidence="5 6">NIES-4017</strain>
    </source>
</reference>
<evidence type="ECO:0000313" key="5">
    <source>
        <dbReference type="EMBL" id="GFR48279.1"/>
    </source>
</evidence>
<feature type="region of interest" description="Disordered" evidence="2">
    <location>
        <begin position="750"/>
        <end position="790"/>
    </location>
</feature>
<accession>A0AAD3DWD7</accession>
<proteinExistence type="predicted"/>
<keyword evidence="4" id="KW-0732">Signal</keyword>